<reference evidence="2 3" key="1">
    <citation type="journal article" date="2019" name="Int. J. Syst. Evol. Microbiol.">
        <title>The Global Catalogue of Microorganisms (GCM) 10K type strain sequencing project: providing services to taxonomists for standard genome sequencing and annotation.</title>
        <authorList>
            <consortium name="The Broad Institute Genomics Platform"/>
            <consortium name="The Broad Institute Genome Sequencing Center for Infectious Disease"/>
            <person name="Wu L."/>
            <person name="Ma J."/>
        </authorList>
    </citation>
    <scope>NUCLEOTIDE SEQUENCE [LARGE SCALE GENOMIC DNA]</scope>
    <source>
        <strain evidence="2 3">JCM 15115</strain>
    </source>
</reference>
<evidence type="ECO:0000313" key="2">
    <source>
        <dbReference type="EMBL" id="GAA0616640.1"/>
    </source>
</evidence>
<evidence type="ECO:0000256" key="1">
    <source>
        <dbReference type="SAM" id="MobiDB-lite"/>
    </source>
</evidence>
<keyword evidence="3" id="KW-1185">Reference proteome</keyword>
<accession>A0ABN1GQK5</accession>
<name>A0ABN1GQK5_9HYPH</name>
<feature type="region of interest" description="Disordered" evidence="1">
    <location>
        <begin position="39"/>
        <end position="96"/>
    </location>
</feature>
<sequence length="248" mass="27391">MNDVAILIADMVRAGVDADLIGRTAAALSNREAVQVIDEQAERRRAKDRERKRLRNSAESAENVEAAISKKETSPTPPKEKTTPKENTPKGVQKKAPQAILEAVLSQASAKALVEHRQKLKKPMTDRAAELLAKHLAAAPQTCGLSPEQAADLMIYKGWQGFEPEWAKNALKAGYAPQPAATVTRIDIYSLPQAERESKLAFFLEQARLHRRWNPRLGAMPWQEGCRIPEHLLKPEDGKGWQIIGAAA</sequence>
<dbReference type="Proteomes" id="UP001424441">
    <property type="component" value="Unassembled WGS sequence"/>
</dbReference>
<proteinExistence type="predicted"/>
<dbReference type="RefSeq" id="WP_343808583.1">
    <property type="nucleotide sequence ID" value="NZ_BAAADE010000029.1"/>
</dbReference>
<evidence type="ECO:0000313" key="3">
    <source>
        <dbReference type="Proteomes" id="UP001424441"/>
    </source>
</evidence>
<organism evidence="2 3">
    <name type="scientific">Paenochrobactrum glaciei</name>
    <dbReference type="NCBI Taxonomy" id="486407"/>
    <lineage>
        <taxon>Bacteria</taxon>
        <taxon>Pseudomonadati</taxon>
        <taxon>Pseudomonadota</taxon>
        <taxon>Alphaproteobacteria</taxon>
        <taxon>Hyphomicrobiales</taxon>
        <taxon>Brucellaceae</taxon>
        <taxon>Paenochrobactrum</taxon>
    </lineage>
</organism>
<feature type="compositionally biased region" description="Basic and acidic residues" evidence="1">
    <location>
        <begin position="40"/>
        <end position="51"/>
    </location>
</feature>
<feature type="compositionally biased region" description="Low complexity" evidence="1">
    <location>
        <begin position="57"/>
        <end position="67"/>
    </location>
</feature>
<dbReference type="EMBL" id="BAAADE010000029">
    <property type="protein sequence ID" value="GAA0616640.1"/>
    <property type="molecule type" value="Genomic_DNA"/>
</dbReference>
<feature type="compositionally biased region" description="Basic and acidic residues" evidence="1">
    <location>
        <begin position="68"/>
        <end position="88"/>
    </location>
</feature>
<comment type="caution">
    <text evidence="2">The sequence shown here is derived from an EMBL/GenBank/DDBJ whole genome shotgun (WGS) entry which is preliminary data.</text>
</comment>
<protein>
    <submittedName>
        <fullName evidence="2">Uncharacterized protein</fullName>
    </submittedName>
</protein>
<gene>
    <name evidence="2" type="ORF">GCM10008943_34080</name>
</gene>